<sequence>MGTNNSKGEPAKLRENEIDEGFEDVERYHGNSKDGRRHGLGVYYYDNGDIYDGEWRKGRKEGRGTYVFANGKKNVGWFYRDEYVGNEPNEKLKRKMRKKRMSYSDAEPLPNNVESSVQNPTCPTTHNTDSEDEDNNVPKLKDDTNLDIRRAQSMRRQQYFRAKYNIPDKKDPEEMIQDSRGLRDSVRAKWGLKRSKSCHDGSSKSQMKDPRLLTKQEEMLERRNSKRQREAIKARYNLH</sequence>
<protein>
    <submittedName>
        <fullName evidence="11 12">Radial spoke head 1 homolog</fullName>
    </submittedName>
</protein>
<evidence type="ECO:0000256" key="3">
    <source>
        <dbReference type="ARBA" id="ARBA00022490"/>
    </source>
</evidence>
<evidence type="ECO:0000256" key="8">
    <source>
        <dbReference type="ARBA" id="ARBA00023273"/>
    </source>
</evidence>
<evidence type="ECO:0000313" key="11">
    <source>
        <dbReference type="RefSeq" id="XP_031572957.1"/>
    </source>
</evidence>
<keyword evidence="8" id="KW-0966">Cell projection</keyword>
<dbReference type="InterPro" id="IPR003409">
    <property type="entry name" value="MORN"/>
</dbReference>
<feature type="region of interest" description="Disordered" evidence="9">
    <location>
        <begin position="192"/>
        <end position="239"/>
    </location>
</feature>
<dbReference type="PANTHER" id="PTHR46613">
    <property type="entry name" value="RADIAL SPOKE HEAD 10 HOMOLOG B-RELATED"/>
    <property type="match status" value="1"/>
</dbReference>
<dbReference type="SMART" id="SM00698">
    <property type="entry name" value="MORN"/>
    <property type="match status" value="2"/>
</dbReference>
<dbReference type="PANTHER" id="PTHR46613:SF1">
    <property type="entry name" value="RADIAL SPOKE HEAD 10 HOMOLOG B-RELATED"/>
    <property type="match status" value="1"/>
</dbReference>
<evidence type="ECO:0000256" key="4">
    <source>
        <dbReference type="ARBA" id="ARBA00022737"/>
    </source>
</evidence>
<evidence type="ECO:0000256" key="9">
    <source>
        <dbReference type="SAM" id="MobiDB-lite"/>
    </source>
</evidence>
<evidence type="ECO:0000313" key="12">
    <source>
        <dbReference type="RefSeq" id="XP_031572958.1"/>
    </source>
</evidence>
<dbReference type="GO" id="GO:0005930">
    <property type="term" value="C:axoneme"/>
    <property type="evidence" value="ECO:0007669"/>
    <property type="project" value="UniProtKB-SubCell"/>
</dbReference>
<dbReference type="Proteomes" id="UP000515163">
    <property type="component" value="Unplaced"/>
</dbReference>
<proteinExistence type="predicted"/>
<feature type="compositionally biased region" description="Basic residues" evidence="9">
    <location>
        <begin position="92"/>
        <end position="101"/>
    </location>
</feature>
<dbReference type="SUPFAM" id="SSF82185">
    <property type="entry name" value="Histone H3 K4-specific methyltransferase SET7/9 N-terminal domain"/>
    <property type="match status" value="1"/>
</dbReference>
<keyword evidence="6" id="KW-0969">Cilium</keyword>
<evidence type="ECO:0000256" key="2">
    <source>
        <dbReference type="ARBA" id="ARBA00004430"/>
    </source>
</evidence>
<keyword evidence="3" id="KW-0963">Cytoplasm</keyword>
<evidence type="ECO:0000256" key="7">
    <source>
        <dbReference type="ARBA" id="ARBA00023212"/>
    </source>
</evidence>
<feature type="compositionally biased region" description="Basic and acidic residues" evidence="9">
    <location>
        <begin position="197"/>
        <end position="233"/>
    </location>
</feature>
<keyword evidence="10" id="KW-1185">Reference proteome</keyword>
<dbReference type="GO" id="GO:0031514">
    <property type="term" value="C:motile cilium"/>
    <property type="evidence" value="ECO:0007669"/>
    <property type="project" value="UniProtKB-SubCell"/>
</dbReference>
<gene>
    <name evidence="11 12" type="primary">LOC116306959</name>
</gene>
<keyword evidence="7" id="KW-0206">Cytoskeleton</keyword>
<dbReference type="RefSeq" id="XP_031572957.1">
    <property type="nucleotide sequence ID" value="XM_031717097.1"/>
</dbReference>
<evidence type="ECO:0000313" key="10">
    <source>
        <dbReference type="Proteomes" id="UP000515163"/>
    </source>
</evidence>
<dbReference type="OrthoDB" id="270720at2759"/>
<reference evidence="11 12" key="1">
    <citation type="submission" date="2025-04" db="UniProtKB">
        <authorList>
            <consortium name="RefSeq"/>
        </authorList>
    </citation>
    <scope>IDENTIFICATION</scope>
    <source>
        <tissue evidence="11 12">Tentacle</tissue>
    </source>
</reference>
<dbReference type="RefSeq" id="XP_031572958.1">
    <property type="nucleotide sequence ID" value="XM_031717098.1"/>
</dbReference>
<comment type="subcellular location">
    <subcellularLocation>
        <location evidence="1">Cell projection</location>
        <location evidence="1">Cilium</location>
        <location evidence="1">Flagellum</location>
    </subcellularLocation>
    <subcellularLocation>
        <location evidence="2">Cytoplasm</location>
        <location evidence="2">Cytoskeleton</location>
        <location evidence="2">Cilium axoneme</location>
    </subcellularLocation>
</comment>
<dbReference type="AlphaFoldDB" id="A0A6P8J4N7"/>
<evidence type="ECO:0000256" key="6">
    <source>
        <dbReference type="ARBA" id="ARBA00023069"/>
    </source>
</evidence>
<dbReference type="KEGG" id="aten:116306959"/>
<evidence type="ECO:0000256" key="5">
    <source>
        <dbReference type="ARBA" id="ARBA00022846"/>
    </source>
</evidence>
<dbReference type="Pfam" id="PF02493">
    <property type="entry name" value="MORN"/>
    <property type="match status" value="2"/>
</dbReference>
<keyword evidence="4" id="KW-0677">Repeat</keyword>
<accession>A0A6P8J4N7</accession>
<feature type="region of interest" description="Disordered" evidence="9">
    <location>
        <begin position="1"/>
        <end position="20"/>
    </location>
</feature>
<dbReference type="GeneID" id="116306959"/>
<feature type="region of interest" description="Disordered" evidence="9">
    <location>
        <begin position="91"/>
        <end position="146"/>
    </location>
</feature>
<keyword evidence="5" id="KW-0282">Flagellum</keyword>
<name>A0A6P8J4N7_ACTTE</name>
<dbReference type="Gene3D" id="2.20.110.10">
    <property type="entry name" value="Histone H3 K4-specific methyltransferase SET7/9 N-terminal domain"/>
    <property type="match status" value="1"/>
</dbReference>
<feature type="compositionally biased region" description="Polar residues" evidence="9">
    <location>
        <begin position="112"/>
        <end position="127"/>
    </location>
</feature>
<evidence type="ECO:0000256" key="1">
    <source>
        <dbReference type="ARBA" id="ARBA00004230"/>
    </source>
</evidence>
<organism evidence="10 12">
    <name type="scientific">Actinia tenebrosa</name>
    <name type="common">Australian red waratah sea anemone</name>
    <dbReference type="NCBI Taxonomy" id="6105"/>
    <lineage>
        <taxon>Eukaryota</taxon>
        <taxon>Metazoa</taxon>
        <taxon>Cnidaria</taxon>
        <taxon>Anthozoa</taxon>
        <taxon>Hexacorallia</taxon>
        <taxon>Actiniaria</taxon>
        <taxon>Actiniidae</taxon>
        <taxon>Actinia</taxon>
    </lineage>
</organism>